<gene>
    <name evidence="1" type="ORF">WMG39_20455</name>
</gene>
<organism evidence="1 2">
    <name type="scientific">Microcoleus anatoxicus PTRS2</name>
    <dbReference type="NCBI Taxonomy" id="2705321"/>
    <lineage>
        <taxon>Bacteria</taxon>
        <taxon>Bacillati</taxon>
        <taxon>Cyanobacteriota</taxon>
        <taxon>Cyanophyceae</taxon>
        <taxon>Oscillatoriophycideae</taxon>
        <taxon>Oscillatoriales</taxon>
        <taxon>Microcoleaceae</taxon>
        <taxon>Microcoleus</taxon>
        <taxon>Microcoleus anatoxicus</taxon>
    </lineage>
</organism>
<dbReference type="RefSeq" id="WP_340518701.1">
    <property type="nucleotide sequence ID" value="NZ_JBBLXS010000318.1"/>
</dbReference>
<accession>A0ABU8YS11</accession>
<name>A0ABU8YS11_9CYAN</name>
<protein>
    <submittedName>
        <fullName evidence="1">Uncharacterized protein</fullName>
    </submittedName>
</protein>
<comment type="caution">
    <text evidence="1">The sequence shown here is derived from an EMBL/GenBank/DDBJ whole genome shotgun (WGS) entry which is preliminary data.</text>
</comment>
<proteinExistence type="predicted"/>
<sequence>MNNSDATGFDIRKHFAVVTFFLVSSPKFSQIYSSAIGGGCAKRLQITVNP</sequence>
<keyword evidence="2" id="KW-1185">Reference proteome</keyword>
<reference evidence="1 2" key="1">
    <citation type="journal article" date="2020" name="Harmful Algae">
        <title>Molecular and morphological characterization of a novel dihydroanatoxin-a producing Microcoleus species (cyanobacteria) from the Russian River, California, USA.</title>
        <authorList>
            <person name="Conklin K.Y."/>
            <person name="Stancheva R."/>
            <person name="Otten T.G."/>
            <person name="Fadness R."/>
            <person name="Boyer G.L."/>
            <person name="Read B."/>
            <person name="Zhang X."/>
            <person name="Sheath R.G."/>
        </authorList>
    </citation>
    <scope>NUCLEOTIDE SEQUENCE [LARGE SCALE GENOMIC DNA]</scope>
    <source>
        <strain evidence="1 2">PTRS2</strain>
    </source>
</reference>
<evidence type="ECO:0000313" key="2">
    <source>
        <dbReference type="Proteomes" id="UP001384579"/>
    </source>
</evidence>
<dbReference type="EMBL" id="JBBLXS010000318">
    <property type="protein sequence ID" value="MEK0187203.1"/>
    <property type="molecule type" value="Genomic_DNA"/>
</dbReference>
<evidence type="ECO:0000313" key="1">
    <source>
        <dbReference type="EMBL" id="MEK0187203.1"/>
    </source>
</evidence>
<dbReference type="Proteomes" id="UP001384579">
    <property type="component" value="Unassembled WGS sequence"/>
</dbReference>